<keyword evidence="2" id="KW-1185">Reference proteome</keyword>
<dbReference type="AlphaFoldDB" id="M5RSD9"/>
<dbReference type="Proteomes" id="UP000011991">
    <property type="component" value="Unassembled WGS sequence"/>
</dbReference>
<sequence length="212" mass="23212">MSIDSARNPNFHLMSPLLIPPLPSRLSSVPLPPYAFVPGMHPHPVSGVGGHRYRCDEHLGTYDSQTYRRQHCLAIDLLNHGYYWESHEAWEAIWIAADPATLRAAFLKGLIKLAAAGVKARQGSSSGVRRHSDRAAALFLECERDATFECPGEFGITPTWLSQTSLQLAAAAERIVDTTVCPVRRVLPFVIVPDFGSSADFDSAPDFGSAIE</sequence>
<dbReference type="InterPro" id="IPR005500">
    <property type="entry name" value="DUF309"/>
</dbReference>
<dbReference type="PATRIC" id="fig|1265738.3.peg.6176"/>
<organism evidence="1 2">
    <name type="scientific">Rhodopirellula maiorica SM1</name>
    <dbReference type="NCBI Taxonomy" id="1265738"/>
    <lineage>
        <taxon>Bacteria</taxon>
        <taxon>Pseudomonadati</taxon>
        <taxon>Planctomycetota</taxon>
        <taxon>Planctomycetia</taxon>
        <taxon>Pirellulales</taxon>
        <taxon>Pirellulaceae</taxon>
        <taxon>Novipirellula</taxon>
    </lineage>
</organism>
<gene>
    <name evidence="1" type="ORF">RMSM_06205</name>
</gene>
<dbReference type="Pfam" id="PF03745">
    <property type="entry name" value="DUF309"/>
    <property type="match status" value="1"/>
</dbReference>
<dbReference type="SUPFAM" id="SSF140663">
    <property type="entry name" value="TTHA0068-like"/>
    <property type="match status" value="1"/>
</dbReference>
<comment type="caution">
    <text evidence="1">The sequence shown here is derived from an EMBL/GenBank/DDBJ whole genome shotgun (WGS) entry which is preliminary data.</text>
</comment>
<dbReference type="Gene3D" id="1.10.3450.10">
    <property type="entry name" value="TTHA0068-like"/>
    <property type="match status" value="1"/>
</dbReference>
<evidence type="ECO:0000313" key="1">
    <source>
        <dbReference type="EMBL" id="EMI16869.1"/>
    </source>
</evidence>
<proteinExistence type="predicted"/>
<reference evidence="1 2" key="1">
    <citation type="journal article" date="2013" name="Mar. Genomics">
        <title>Expression of sulfatases in Rhodopirellula baltica and the diversity of sulfatases in the genus Rhodopirellula.</title>
        <authorList>
            <person name="Wegner C.E."/>
            <person name="Richter-Heitmann T."/>
            <person name="Klindworth A."/>
            <person name="Klockow C."/>
            <person name="Richter M."/>
            <person name="Achstetter T."/>
            <person name="Glockner F.O."/>
            <person name="Harder J."/>
        </authorList>
    </citation>
    <scope>NUCLEOTIDE SEQUENCE [LARGE SCALE GENOMIC DNA]</scope>
    <source>
        <strain evidence="1 2">SM1</strain>
    </source>
</reference>
<dbReference type="EMBL" id="ANOG01000899">
    <property type="protein sequence ID" value="EMI16869.1"/>
    <property type="molecule type" value="Genomic_DNA"/>
</dbReference>
<accession>M5RSD9</accession>
<dbReference type="InterPro" id="IPR023203">
    <property type="entry name" value="TTHA0068_sf"/>
</dbReference>
<evidence type="ECO:0000313" key="2">
    <source>
        <dbReference type="Proteomes" id="UP000011991"/>
    </source>
</evidence>
<name>M5RSD9_9BACT</name>
<protein>
    <submittedName>
        <fullName evidence="1">Protein containing DUF309</fullName>
    </submittedName>
</protein>